<reference evidence="2 3" key="1">
    <citation type="submission" date="2023-10" db="EMBL/GenBank/DDBJ databases">
        <title>Genomes of two closely related lineages of the louse Polyplax serrata with different host specificities.</title>
        <authorList>
            <person name="Martinu J."/>
            <person name="Tarabai H."/>
            <person name="Stefka J."/>
            <person name="Hypsa V."/>
        </authorList>
    </citation>
    <scope>NUCLEOTIDE SEQUENCE [LARGE SCALE GENOMIC DNA]</scope>
    <source>
        <strain evidence="2">HR10_N</strain>
    </source>
</reference>
<gene>
    <name evidence="2" type="ORF">RUM43_013992</name>
</gene>
<accession>A0AAN8NVQ2</accession>
<dbReference type="Proteomes" id="UP001372834">
    <property type="component" value="Unassembled WGS sequence"/>
</dbReference>
<sequence>MEPIWTQSNPLNFPSKVTLNSMQRALQVVSIIMLLQTSSKASGELHLGGAINLFNRYGYLSISMRVVPRNDTGSEWIYREPTIDIFKDLSPFVENAPKEGKSKVFDGDFHMEFCDNLRQLLQAYFRGFSFERLDRPWRAFSGSWSRSGMSKHLGINQNYITGRYSYVLVRVARHRDTRRMKPITSYVELDEKVAAGIDDVRPGDEESVSRFIKNFGSHYIASYTTGNSLYQVFVFTPQTFERIKGRLRAKGISNLSKGELSGYFSPWYAEHIGDIKAASGNASIQIWAAQSLRIQFYFFTYPSLLKLHGNTELLRILNYLLGNEVLLSVDLKTIAPVFADPEKRKWFTEVVDNHLKLWETNMR</sequence>
<evidence type="ECO:0000313" key="2">
    <source>
        <dbReference type="EMBL" id="KAK6617764.1"/>
    </source>
</evidence>
<name>A0AAN8NVQ2_POLSC</name>
<dbReference type="AlphaFoldDB" id="A0AAN8NVQ2"/>
<comment type="caution">
    <text evidence="2">The sequence shown here is derived from an EMBL/GenBank/DDBJ whole genome shotgun (WGS) entry which is preliminary data.</text>
</comment>
<evidence type="ECO:0000259" key="1">
    <source>
        <dbReference type="SMART" id="SM00457"/>
    </source>
</evidence>
<organism evidence="2 3">
    <name type="scientific">Polyplax serrata</name>
    <name type="common">Common mouse louse</name>
    <dbReference type="NCBI Taxonomy" id="468196"/>
    <lineage>
        <taxon>Eukaryota</taxon>
        <taxon>Metazoa</taxon>
        <taxon>Ecdysozoa</taxon>
        <taxon>Arthropoda</taxon>
        <taxon>Hexapoda</taxon>
        <taxon>Insecta</taxon>
        <taxon>Pterygota</taxon>
        <taxon>Neoptera</taxon>
        <taxon>Paraneoptera</taxon>
        <taxon>Psocodea</taxon>
        <taxon>Troctomorpha</taxon>
        <taxon>Phthiraptera</taxon>
        <taxon>Anoplura</taxon>
        <taxon>Polyplacidae</taxon>
        <taxon>Polyplax</taxon>
    </lineage>
</organism>
<dbReference type="EMBL" id="JAWJWE010000043">
    <property type="protein sequence ID" value="KAK6617764.1"/>
    <property type="molecule type" value="Genomic_DNA"/>
</dbReference>
<feature type="domain" description="MACPF" evidence="1">
    <location>
        <begin position="164"/>
        <end position="356"/>
    </location>
</feature>
<dbReference type="InterPro" id="IPR020864">
    <property type="entry name" value="MACPF"/>
</dbReference>
<dbReference type="SMART" id="SM00457">
    <property type="entry name" value="MACPF"/>
    <property type="match status" value="1"/>
</dbReference>
<proteinExistence type="predicted"/>
<protein>
    <recommendedName>
        <fullName evidence="1">MACPF domain-containing protein</fullName>
    </recommendedName>
</protein>
<evidence type="ECO:0000313" key="3">
    <source>
        <dbReference type="Proteomes" id="UP001372834"/>
    </source>
</evidence>